<reference evidence="3 4" key="1">
    <citation type="submission" date="2017-06" db="EMBL/GenBank/DDBJ databases">
        <title>Comparative genomic analysis of Ambrosia Fusariam Clade fungi.</title>
        <authorList>
            <person name="Stajich J.E."/>
            <person name="Carrillo J."/>
            <person name="Kijimoto T."/>
            <person name="Eskalen A."/>
            <person name="O'Donnell K."/>
            <person name="Kasson M."/>
        </authorList>
    </citation>
    <scope>NUCLEOTIDE SEQUENCE [LARGE SCALE GENOMIC DNA]</scope>
    <source>
        <strain evidence="3 4">NRRL62584</strain>
    </source>
</reference>
<keyword evidence="2" id="KW-0732">Signal</keyword>
<dbReference type="EMBL" id="NKCI01000471">
    <property type="protein sequence ID" value="RSL40745.1"/>
    <property type="molecule type" value="Genomic_DNA"/>
</dbReference>
<evidence type="ECO:0008006" key="5">
    <source>
        <dbReference type="Google" id="ProtNLM"/>
    </source>
</evidence>
<evidence type="ECO:0000256" key="1">
    <source>
        <dbReference type="SAM" id="MobiDB-lite"/>
    </source>
</evidence>
<protein>
    <recommendedName>
        <fullName evidence="5">EF-hand domain-containing protein</fullName>
    </recommendedName>
</protein>
<proteinExistence type="predicted"/>
<gene>
    <name evidence="3" type="ORF">CEP54_016032</name>
</gene>
<evidence type="ECO:0000256" key="2">
    <source>
        <dbReference type="SAM" id="SignalP"/>
    </source>
</evidence>
<comment type="caution">
    <text evidence="3">The sequence shown here is derived from an EMBL/GenBank/DDBJ whole genome shotgun (WGS) entry which is preliminary data.</text>
</comment>
<name>A0A428NIX1_9HYPO</name>
<dbReference type="Proteomes" id="UP000288168">
    <property type="component" value="Unassembled WGS sequence"/>
</dbReference>
<feature type="chain" id="PRO_5019152353" description="EF-hand domain-containing protein" evidence="2">
    <location>
        <begin position="18"/>
        <end position="131"/>
    </location>
</feature>
<sequence length="131" mass="13539">MKSSAYTAVFLAGMAMAMPLPQLGSLLGIGNSDTISQLEETFDRNNPNGTPAAPGDPDDLNGDGVINVFEAGAQASKRSKEKRQNGDDIISQLQGTFNRDNPNGTPAAPGDPDDLNGDGVINFFEAGAQAG</sequence>
<dbReference type="OrthoDB" id="3800886at2759"/>
<feature type="region of interest" description="Disordered" evidence="1">
    <location>
        <begin position="41"/>
        <end position="120"/>
    </location>
</feature>
<evidence type="ECO:0000313" key="4">
    <source>
        <dbReference type="Proteomes" id="UP000288168"/>
    </source>
</evidence>
<dbReference type="AlphaFoldDB" id="A0A428NIX1"/>
<accession>A0A428NIX1</accession>
<evidence type="ECO:0000313" key="3">
    <source>
        <dbReference type="EMBL" id="RSL40745.1"/>
    </source>
</evidence>
<organism evidence="3 4">
    <name type="scientific">Fusarium duplospermum</name>
    <dbReference type="NCBI Taxonomy" id="1325734"/>
    <lineage>
        <taxon>Eukaryota</taxon>
        <taxon>Fungi</taxon>
        <taxon>Dikarya</taxon>
        <taxon>Ascomycota</taxon>
        <taxon>Pezizomycotina</taxon>
        <taxon>Sordariomycetes</taxon>
        <taxon>Hypocreomycetidae</taxon>
        <taxon>Hypocreales</taxon>
        <taxon>Nectriaceae</taxon>
        <taxon>Fusarium</taxon>
        <taxon>Fusarium solani species complex</taxon>
    </lineage>
</organism>
<feature type="signal peptide" evidence="2">
    <location>
        <begin position="1"/>
        <end position="17"/>
    </location>
</feature>
<feature type="compositionally biased region" description="Polar residues" evidence="1">
    <location>
        <begin position="91"/>
        <end position="104"/>
    </location>
</feature>
<keyword evidence="4" id="KW-1185">Reference proteome</keyword>